<accession>A0A914W675</accession>
<dbReference type="SMART" id="SM00360">
    <property type="entry name" value="RRM"/>
    <property type="match status" value="1"/>
</dbReference>
<feature type="domain" description="RRM" evidence="3">
    <location>
        <begin position="16"/>
        <end position="94"/>
    </location>
</feature>
<dbReference type="AlphaFoldDB" id="A0A914W675"/>
<organism evidence="4 5">
    <name type="scientific">Plectus sambesii</name>
    <dbReference type="NCBI Taxonomy" id="2011161"/>
    <lineage>
        <taxon>Eukaryota</taxon>
        <taxon>Metazoa</taxon>
        <taxon>Ecdysozoa</taxon>
        <taxon>Nematoda</taxon>
        <taxon>Chromadorea</taxon>
        <taxon>Plectida</taxon>
        <taxon>Plectina</taxon>
        <taxon>Plectoidea</taxon>
        <taxon>Plectidae</taxon>
        <taxon>Plectus</taxon>
    </lineage>
</organism>
<dbReference type="WBParaSite" id="PSAMB.scaffold3286size18931.g20989.t1">
    <property type="protein sequence ID" value="PSAMB.scaffold3286size18931.g20989.t1"/>
    <property type="gene ID" value="PSAMB.scaffold3286size18931.g20989"/>
</dbReference>
<dbReference type="InterPro" id="IPR003954">
    <property type="entry name" value="RRM_euk-type"/>
</dbReference>
<dbReference type="SUPFAM" id="SSF54928">
    <property type="entry name" value="RNA-binding domain, RBD"/>
    <property type="match status" value="1"/>
</dbReference>
<keyword evidence="1 2" id="KW-0694">RNA-binding</keyword>
<dbReference type="InterPro" id="IPR012677">
    <property type="entry name" value="Nucleotide-bd_a/b_plait_sf"/>
</dbReference>
<dbReference type="GO" id="GO:0003723">
    <property type="term" value="F:RNA binding"/>
    <property type="evidence" value="ECO:0007669"/>
    <property type="project" value="UniProtKB-UniRule"/>
</dbReference>
<dbReference type="Gene3D" id="3.30.70.330">
    <property type="match status" value="1"/>
</dbReference>
<dbReference type="Pfam" id="PF00076">
    <property type="entry name" value="RRM_1"/>
    <property type="match status" value="1"/>
</dbReference>
<evidence type="ECO:0000259" key="3">
    <source>
        <dbReference type="PROSITE" id="PS50102"/>
    </source>
</evidence>
<dbReference type="PANTHER" id="PTHR48034">
    <property type="entry name" value="TRANSFORMER-2 SEX-DETERMINING PROTEIN-RELATED"/>
    <property type="match status" value="1"/>
</dbReference>
<proteinExistence type="predicted"/>
<dbReference type="Proteomes" id="UP000887566">
    <property type="component" value="Unplaced"/>
</dbReference>
<dbReference type="PROSITE" id="PS50102">
    <property type="entry name" value="RRM"/>
    <property type="match status" value="1"/>
</dbReference>
<name>A0A914W675_9BILA</name>
<reference evidence="5" key="1">
    <citation type="submission" date="2022-11" db="UniProtKB">
        <authorList>
            <consortium name="WormBaseParasite"/>
        </authorList>
    </citation>
    <scope>IDENTIFICATION</scope>
</reference>
<dbReference type="CDD" id="cd12311">
    <property type="entry name" value="RRM_SRSF2_SRSF8"/>
    <property type="match status" value="1"/>
</dbReference>
<dbReference type="SMART" id="SM00361">
    <property type="entry name" value="RRM_1"/>
    <property type="match status" value="1"/>
</dbReference>
<keyword evidence="4" id="KW-1185">Reference proteome</keyword>
<evidence type="ECO:0000256" key="1">
    <source>
        <dbReference type="ARBA" id="ARBA00022884"/>
    </source>
</evidence>
<protein>
    <submittedName>
        <fullName evidence="5">RRM domain-containing protein</fullName>
    </submittedName>
</protein>
<evidence type="ECO:0000313" key="4">
    <source>
        <dbReference type="Proteomes" id="UP000887566"/>
    </source>
</evidence>
<evidence type="ECO:0000313" key="5">
    <source>
        <dbReference type="WBParaSite" id="PSAMB.scaffold3286size18931.g20989.t1"/>
    </source>
</evidence>
<dbReference type="InterPro" id="IPR000504">
    <property type="entry name" value="RRM_dom"/>
</dbReference>
<dbReference type="InterPro" id="IPR050441">
    <property type="entry name" value="RBM"/>
</dbReference>
<evidence type="ECO:0000256" key="2">
    <source>
        <dbReference type="PROSITE-ProRule" id="PRU00176"/>
    </source>
</evidence>
<sequence length="124" mass="14756">MSSRGRPGPPPIEGLVSLKVDNISYQTTQSDLRRLFDKYGEIGDIHIPRDRYTKQSKGFAFIRFYSKRDADYAMERVDGRWVDGREIRVAMARYERPLDERDNDRRPRRRYVLQRLSVCVRLKC</sequence>
<dbReference type="InterPro" id="IPR035979">
    <property type="entry name" value="RBD_domain_sf"/>
</dbReference>